<dbReference type="RefSeq" id="WP_194120317.1">
    <property type="nucleotide sequence ID" value="NZ_JACYGY010000001.1"/>
</dbReference>
<dbReference type="Pfam" id="PF01610">
    <property type="entry name" value="DDE_Tnp_ISL3"/>
    <property type="match status" value="1"/>
</dbReference>
<keyword evidence="3" id="KW-1185">Reference proteome</keyword>
<dbReference type="EMBL" id="JACYGY010000001">
    <property type="protein sequence ID" value="MBE9462088.1"/>
    <property type="molecule type" value="Genomic_DNA"/>
</dbReference>
<protein>
    <submittedName>
        <fullName evidence="2">Transposase</fullName>
    </submittedName>
</protein>
<reference evidence="3" key="1">
    <citation type="submission" date="2023-07" db="EMBL/GenBank/DDBJ databases">
        <title>Dyadobacter sp. nov 'subterranea' isolated from contaminted grondwater.</title>
        <authorList>
            <person name="Szabo I."/>
            <person name="Al-Omari J."/>
            <person name="Szerdahelyi S.G."/>
            <person name="Rado J."/>
        </authorList>
    </citation>
    <scope>NUCLEOTIDE SEQUENCE [LARGE SCALE GENOMIC DNA]</scope>
    <source>
        <strain evidence="3">UP-52</strain>
    </source>
</reference>
<evidence type="ECO:0000313" key="3">
    <source>
        <dbReference type="Proteomes" id="UP000634134"/>
    </source>
</evidence>
<sequence length="120" mass="13397">MALSNVHKLNVTDKEFLDFLYSSSSIISEASELESQFKKLFHAKEPGSLQKWIERAIKSDSSLKTFAKGILLDYEAVNQAVISSISNGQVEGQVNKLKTIKREIYGRAGFDLLKTMVLAN</sequence>
<evidence type="ECO:0000259" key="1">
    <source>
        <dbReference type="Pfam" id="PF01610"/>
    </source>
</evidence>
<evidence type="ECO:0000313" key="2">
    <source>
        <dbReference type="EMBL" id="MBE9462088.1"/>
    </source>
</evidence>
<dbReference type="InterPro" id="IPR047951">
    <property type="entry name" value="Transpos_ISL3"/>
</dbReference>
<dbReference type="PANTHER" id="PTHR33498:SF1">
    <property type="entry name" value="TRANSPOSASE FOR INSERTION SEQUENCE ELEMENT IS1557"/>
    <property type="match status" value="1"/>
</dbReference>
<dbReference type="InterPro" id="IPR002560">
    <property type="entry name" value="Transposase_DDE"/>
</dbReference>
<dbReference type="Proteomes" id="UP000634134">
    <property type="component" value="Unassembled WGS sequence"/>
</dbReference>
<name>A0ABR9W9E8_9BACT</name>
<gene>
    <name evidence="2" type="ORF">IEE83_09370</name>
</gene>
<dbReference type="PANTHER" id="PTHR33498">
    <property type="entry name" value="TRANSPOSASE FOR INSERTION SEQUENCE ELEMENT IS1557"/>
    <property type="match status" value="1"/>
</dbReference>
<comment type="caution">
    <text evidence="2">The sequence shown here is derived from an EMBL/GenBank/DDBJ whole genome shotgun (WGS) entry which is preliminary data.</text>
</comment>
<accession>A0ABR9W9E8</accession>
<proteinExistence type="predicted"/>
<organism evidence="2 3">
    <name type="scientific">Dyadobacter subterraneus</name>
    <dbReference type="NCBI Taxonomy" id="2773304"/>
    <lineage>
        <taxon>Bacteria</taxon>
        <taxon>Pseudomonadati</taxon>
        <taxon>Bacteroidota</taxon>
        <taxon>Cytophagia</taxon>
        <taxon>Cytophagales</taxon>
        <taxon>Spirosomataceae</taxon>
        <taxon>Dyadobacter</taxon>
    </lineage>
</organism>
<feature type="domain" description="Transposase IS204/IS1001/IS1096/IS1165 DDE" evidence="1">
    <location>
        <begin position="3"/>
        <end position="115"/>
    </location>
</feature>